<dbReference type="Proteomes" id="UP000813427">
    <property type="component" value="Unassembled WGS sequence"/>
</dbReference>
<dbReference type="EMBL" id="JAGPXF010000005">
    <property type="protein sequence ID" value="KAH7241619.1"/>
    <property type="molecule type" value="Genomic_DNA"/>
</dbReference>
<organism evidence="3 4">
    <name type="scientific">Fusarium tricinctum</name>
    <dbReference type="NCBI Taxonomy" id="61284"/>
    <lineage>
        <taxon>Eukaryota</taxon>
        <taxon>Fungi</taxon>
        <taxon>Dikarya</taxon>
        <taxon>Ascomycota</taxon>
        <taxon>Pezizomycotina</taxon>
        <taxon>Sordariomycetes</taxon>
        <taxon>Hypocreomycetidae</taxon>
        <taxon>Hypocreales</taxon>
        <taxon>Nectriaceae</taxon>
        <taxon>Fusarium</taxon>
        <taxon>Fusarium tricinctum species complex</taxon>
    </lineage>
</organism>
<evidence type="ECO:0000259" key="2">
    <source>
        <dbReference type="Pfam" id="PF24355"/>
    </source>
</evidence>
<gene>
    <name evidence="3" type="ORF">BKA59DRAFT_478918</name>
</gene>
<accession>A0A8K0W9J6</accession>
<feature type="compositionally biased region" description="Basic and acidic residues" evidence="1">
    <location>
        <begin position="134"/>
        <end position="145"/>
    </location>
</feature>
<feature type="compositionally biased region" description="Basic and acidic residues" evidence="1">
    <location>
        <begin position="572"/>
        <end position="588"/>
    </location>
</feature>
<feature type="compositionally biased region" description="Basic and acidic residues" evidence="1">
    <location>
        <begin position="456"/>
        <end position="485"/>
    </location>
</feature>
<name>A0A8K0W9J6_9HYPO</name>
<feature type="compositionally biased region" description="Polar residues" evidence="1">
    <location>
        <begin position="559"/>
        <end position="570"/>
    </location>
</feature>
<feature type="compositionally biased region" description="Low complexity" evidence="1">
    <location>
        <begin position="172"/>
        <end position="187"/>
    </location>
</feature>
<evidence type="ECO:0000313" key="3">
    <source>
        <dbReference type="EMBL" id="KAH7241619.1"/>
    </source>
</evidence>
<evidence type="ECO:0000313" key="4">
    <source>
        <dbReference type="Proteomes" id="UP000813427"/>
    </source>
</evidence>
<feature type="compositionally biased region" description="Polar residues" evidence="1">
    <location>
        <begin position="1"/>
        <end position="10"/>
    </location>
</feature>
<feature type="region of interest" description="Disordered" evidence="1">
    <location>
        <begin position="456"/>
        <end position="658"/>
    </location>
</feature>
<feature type="region of interest" description="Disordered" evidence="1">
    <location>
        <begin position="1"/>
        <end position="70"/>
    </location>
</feature>
<dbReference type="AlphaFoldDB" id="A0A8K0W9J6"/>
<protein>
    <recommendedName>
        <fullName evidence="2">DUF7514 domain-containing protein</fullName>
    </recommendedName>
</protein>
<feature type="compositionally biased region" description="Polar residues" evidence="1">
    <location>
        <begin position="649"/>
        <end position="658"/>
    </location>
</feature>
<dbReference type="Pfam" id="PF24355">
    <property type="entry name" value="DUF7514"/>
    <property type="match status" value="1"/>
</dbReference>
<feature type="compositionally biased region" description="Pro residues" evidence="1">
    <location>
        <begin position="230"/>
        <end position="242"/>
    </location>
</feature>
<proteinExistence type="predicted"/>
<feature type="region of interest" description="Disordered" evidence="1">
    <location>
        <begin position="99"/>
        <end position="245"/>
    </location>
</feature>
<feature type="domain" description="DUF7514" evidence="2">
    <location>
        <begin position="257"/>
        <end position="426"/>
    </location>
</feature>
<dbReference type="InterPro" id="IPR055936">
    <property type="entry name" value="DUF7514"/>
</dbReference>
<evidence type="ECO:0000256" key="1">
    <source>
        <dbReference type="SAM" id="MobiDB-lite"/>
    </source>
</evidence>
<sequence length="658" mass="74181">MLAAEQSSSPIAALAMNGGPAEGFHKGRTESIEIPQSKPVLKDDESITSGSTDSQSQMKNRLSVDMSKEQVEDLVRKLTIDEMKTKWFDEIFEKVKSELVEEHSPQDTPSSSEPSSPKSSPVKPVSSHGMRSQETVRNDTKKHEPTTSPIQTRTESNDHPCSGRSSLGNAGSPSTSFISDSTSSRISNPHPPMPKPATKQSSPPTSKARPSVRFSKEPIILNKDEEPPLETRPPSRPPPPVPMNQGPMLSAVDLKWGKLFDDKGEPTERLGQVLRGIANYLVLEYSPRNSLVITPEKLRVFYHEYKLESETFPFQQIFDCRPHGALDSLETLYQHLRCENHLIQRRPGGMPHIPSLTPAGFEHWMICQLRAFPDHEAKRLSHILADLPITADGVLVDDKPERLPKQISRHLLPETRHRETHDLVVDAIAGWIKHTEENESDFRRNSAEDIYKASLKEDKTGRYRPDDYRDRDPAKYRRGSKDNHKPSPLSRSDPSNRFVPRASSDSTIRPSKGIKESPPTSPIPVRRVKSPISNRYRHSASAIDNDSSTVDTRDAPSPSHRNSYPTPTSSRRNRDKEYRYPSGRESKSPVETIPRSLPTPRKDGDRRSSLIFEETGKDPSGMTYDEYMRMKPRPMRHAVVDDGGHYRNPYSSGSEERR</sequence>
<feature type="compositionally biased region" description="Polar residues" evidence="1">
    <location>
        <begin position="47"/>
        <end position="60"/>
    </location>
</feature>
<comment type="caution">
    <text evidence="3">The sequence shown here is derived from an EMBL/GenBank/DDBJ whole genome shotgun (WGS) entry which is preliminary data.</text>
</comment>
<reference evidence="3" key="1">
    <citation type="journal article" date="2021" name="Nat. Commun.">
        <title>Genetic determinants of endophytism in the Arabidopsis root mycobiome.</title>
        <authorList>
            <person name="Mesny F."/>
            <person name="Miyauchi S."/>
            <person name="Thiergart T."/>
            <person name="Pickel B."/>
            <person name="Atanasova L."/>
            <person name="Karlsson M."/>
            <person name="Huettel B."/>
            <person name="Barry K.W."/>
            <person name="Haridas S."/>
            <person name="Chen C."/>
            <person name="Bauer D."/>
            <person name="Andreopoulos W."/>
            <person name="Pangilinan J."/>
            <person name="LaButti K."/>
            <person name="Riley R."/>
            <person name="Lipzen A."/>
            <person name="Clum A."/>
            <person name="Drula E."/>
            <person name="Henrissat B."/>
            <person name="Kohler A."/>
            <person name="Grigoriev I.V."/>
            <person name="Martin F.M."/>
            <person name="Hacquard S."/>
        </authorList>
    </citation>
    <scope>NUCLEOTIDE SEQUENCE</scope>
    <source>
        <strain evidence="3">MPI-SDFR-AT-0068</strain>
    </source>
</reference>
<dbReference type="OrthoDB" id="5413703at2759"/>
<dbReference type="PANTHER" id="PTHR39611:SF1">
    <property type="entry name" value="HYDROXYPROLINE-RICH GLYCOPROTEIN DZ-HRGP"/>
    <property type="match status" value="1"/>
</dbReference>
<dbReference type="PANTHER" id="PTHR39611">
    <property type="entry name" value="HYDROXYPROLINE-RICH GLYCOPROTEIN DZ-HRGP-RELATED"/>
    <property type="match status" value="1"/>
</dbReference>
<keyword evidence="4" id="KW-1185">Reference proteome</keyword>
<feature type="compositionally biased region" description="Low complexity" evidence="1">
    <location>
        <begin position="109"/>
        <end position="127"/>
    </location>
</feature>